<name>F9WV33_TRYVY</name>
<keyword evidence="2" id="KW-1185">Reference proteome</keyword>
<evidence type="ECO:0000313" key="1">
    <source>
        <dbReference type="EMBL" id="CCD21436.1"/>
    </source>
</evidence>
<gene>
    <name evidence="1" type="ORF">TvY486_0043370</name>
</gene>
<protein>
    <submittedName>
        <fullName evidence="1">Uncharacterized protein</fullName>
    </submittedName>
</protein>
<sequence>MPAAEFIVSEAAGRFLASNEAREPPSHGTSSCGAPLAHSKSIAPYSAQTFIVSGPLGTPGDTSPSLFERLSALHRATPPACLDARWPNARGVTDYIAHLPSRLKPSVRPIPPTARVHNAIASNASCYKKQVLVALETCRGTLCIGVRARLPSSTRARPRPCKPFLQVQRAPRQVHPATPGFREIRRSSLKGCCFPEAAAARRLWTHEKPSLWTYGPALCWARSFARSRLAFQWPFGPSQLSKDHSQPRALRWSPGNFWRARAYVELTFRLANPLPQAIIFTIRSGKMCLHVLVFFVNLRPSRFALLEGRGSALLQCAPLILKAFLCIFECLVEIATPAIQKKPLRFANP</sequence>
<proteinExistence type="predicted"/>
<reference evidence="1 2" key="1">
    <citation type="journal article" date="2012" name="Proc. Natl. Acad. Sci. U.S.A.">
        <title>Antigenic diversity is generated by distinct evolutionary mechanisms in African trypanosome species.</title>
        <authorList>
            <person name="Jackson A.P."/>
            <person name="Berry A."/>
            <person name="Aslett M."/>
            <person name="Allison H.C."/>
            <person name="Burton P."/>
            <person name="Vavrova-Anderson J."/>
            <person name="Brown R."/>
            <person name="Browne H."/>
            <person name="Corton N."/>
            <person name="Hauser H."/>
            <person name="Gamble J."/>
            <person name="Gilderthorp R."/>
            <person name="Marcello L."/>
            <person name="McQuillan J."/>
            <person name="Otto T.D."/>
            <person name="Quail M.A."/>
            <person name="Sanders M.J."/>
            <person name="van Tonder A."/>
            <person name="Ginger M.L."/>
            <person name="Field M.C."/>
            <person name="Barry J.D."/>
            <person name="Hertz-Fowler C."/>
            <person name="Berriman M."/>
        </authorList>
    </citation>
    <scope>NUCLEOTIDE SEQUENCE</scope>
    <source>
        <strain evidence="1 2">Y486</strain>
    </source>
</reference>
<dbReference type="VEuPathDB" id="TriTrypDB:TvY486_0043370"/>
<accession>F9WV33</accession>
<dbReference type="EMBL" id="CAEX01007689">
    <property type="protein sequence ID" value="CCD21436.1"/>
    <property type="molecule type" value="Genomic_DNA"/>
</dbReference>
<evidence type="ECO:0000313" key="2">
    <source>
        <dbReference type="Proteomes" id="UP000009027"/>
    </source>
</evidence>
<dbReference type="AlphaFoldDB" id="F9WV33"/>
<dbReference type="Proteomes" id="UP000009027">
    <property type="component" value="Unassembled WGS sequence"/>
</dbReference>
<organism evidence="1 2">
    <name type="scientific">Trypanosoma vivax (strain Y486)</name>
    <dbReference type="NCBI Taxonomy" id="1055687"/>
    <lineage>
        <taxon>Eukaryota</taxon>
        <taxon>Discoba</taxon>
        <taxon>Euglenozoa</taxon>
        <taxon>Kinetoplastea</taxon>
        <taxon>Metakinetoplastina</taxon>
        <taxon>Trypanosomatida</taxon>
        <taxon>Trypanosomatidae</taxon>
        <taxon>Trypanosoma</taxon>
        <taxon>Duttonella</taxon>
    </lineage>
</organism>